<dbReference type="Proteomes" id="UP000813423">
    <property type="component" value="Unassembled WGS sequence"/>
</dbReference>
<sequence length="475" mass="51739">MFYSGGLQEGISLAVTERKAVVCFVRGLSVIPRTITYDATITQSRMLIDGESVDDEENSNIWEEEYFKDDEQFARLLGTRSVVLRLMKGSDEAGFLTSFCPIVRFPAVVVIKNGLLREYIVPEISKDDFRSRLRAALDDTQSTTQNAPQTSDPSPASSSVPAPAPTVTVEPAPTPTSALSDPEQGQPEASRTRQPKHRQQDPSPGRTQEAPPKAVGSDRAPRSTQKNQQSKREQQVRQYVANIQKQSTVESKKDTLSSPATDAGSGVAPSKEASTPRQPLPPKQYRLQVRLFDGSSVRNTFAPAHTIRGNVRPWLDGLLQNEKRPYNLKHILTPLPNRTLTIADEERTLEDLGLGSTANLVMIPINSYTEAYTSSGPSLPVRAAYSAYGLLSSAVGTATALVGSFIGYNPTPSDSPGSSPTSSSSPGNGGRSPQPAASRGPRIRTLRDQREEQNDSQLYNGNQLNFEPRRDTDGQ</sequence>
<dbReference type="GO" id="GO:0005783">
    <property type="term" value="C:endoplasmic reticulum"/>
    <property type="evidence" value="ECO:0007669"/>
    <property type="project" value="TreeGrafter"/>
</dbReference>
<name>A0A229YD00_ASPFM</name>
<accession>A0A229YD00</accession>
<dbReference type="GO" id="GO:0036503">
    <property type="term" value="P:ERAD pathway"/>
    <property type="evidence" value="ECO:0007669"/>
    <property type="project" value="TreeGrafter"/>
</dbReference>
<dbReference type="PROSITE" id="PS50033">
    <property type="entry name" value="UBX"/>
    <property type="match status" value="1"/>
</dbReference>
<feature type="region of interest" description="Disordered" evidence="1">
    <location>
        <begin position="138"/>
        <end position="281"/>
    </location>
</feature>
<dbReference type="Pfam" id="PF00789">
    <property type="entry name" value="UBX"/>
    <property type="match status" value="1"/>
</dbReference>
<evidence type="ECO:0000313" key="3">
    <source>
        <dbReference type="Proteomes" id="UP000813423"/>
    </source>
</evidence>
<feature type="compositionally biased region" description="Polar residues" evidence="1">
    <location>
        <begin position="455"/>
        <end position="465"/>
    </location>
</feature>
<dbReference type="SMART" id="SM00166">
    <property type="entry name" value="UBX"/>
    <property type="match status" value="1"/>
</dbReference>
<comment type="caution">
    <text evidence="2">The sequence shown here is derived from an EMBL/GenBank/DDBJ whole genome shotgun (WGS) entry which is preliminary data.</text>
</comment>
<dbReference type="InterPro" id="IPR029071">
    <property type="entry name" value="Ubiquitin-like_domsf"/>
</dbReference>
<dbReference type="PANTHER" id="PTHR46424:SF1">
    <property type="entry name" value="UBX DOMAIN-CONTAINING PROTEIN 4"/>
    <property type="match status" value="1"/>
</dbReference>
<protein>
    <submittedName>
        <fullName evidence="2">Uncharacterized protein</fullName>
    </submittedName>
</protein>
<dbReference type="CDD" id="cd01767">
    <property type="entry name" value="UBX"/>
    <property type="match status" value="1"/>
</dbReference>
<dbReference type="SUPFAM" id="SSF54236">
    <property type="entry name" value="Ubiquitin-like"/>
    <property type="match status" value="1"/>
</dbReference>
<organism evidence="2 3">
    <name type="scientific">Aspergillus fumigatus</name>
    <name type="common">Neosartorya fumigata</name>
    <dbReference type="NCBI Taxonomy" id="746128"/>
    <lineage>
        <taxon>Eukaryota</taxon>
        <taxon>Fungi</taxon>
        <taxon>Dikarya</taxon>
        <taxon>Ascomycota</taxon>
        <taxon>Pezizomycotina</taxon>
        <taxon>Eurotiomycetes</taxon>
        <taxon>Eurotiomycetidae</taxon>
        <taxon>Eurotiales</taxon>
        <taxon>Aspergillaceae</taxon>
        <taxon>Aspergillus</taxon>
        <taxon>Aspergillus subgen. Fumigati</taxon>
    </lineage>
</organism>
<proteinExistence type="predicted"/>
<dbReference type="EMBL" id="JAIBSC010000045">
    <property type="protein sequence ID" value="KAH1904682.1"/>
    <property type="molecule type" value="Genomic_DNA"/>
</dbReference>
<feature type="region of interest" description="Disordered" evidence="1">
    <location>
        <begin position="410"/>
        <end position="475"/>
    </location>
</feature>
<dbReference type="InterPro" id="IPR001012">
    <property type="entry name" value="UBX_dom"/>
</dbReference>
<gene>
    <name evidence="2" type="ORF">KXV57_006319</name>
</gene>
<dbReference type="Gene3D" id="3.10.20.90">
    <property type="entry name" value="Phosphatidylinositol 3-kinase Catalytic Subunit, Chain A, domain 1"/>
    <property type="match status" value="1"/>
</dbReference>
<evidence type="ECO:0000256" key="1">
    <source>
        <dbReference type="SAM" id="MobiDB-lite"/>
    </source>
</evidence>
<feature type="compositionally biased region" description="Low complexity" evidence="1">
    <location>
        <begin position="147"/>
        <end position="178"/>
    </location>
</feature>
<dbReference type="AlphaFoldDB" id="A0A229YD00"/>
<dbReference type="PANTHER" id="PTHR46424">
    <property type="entry name" value="UBX DOMAIN-CONTAINING PROTEIN 4"/>
    <property type="match status" value="1"/>
</dbReference>
<evidence type="ECO:0000313" key="2">
    <source>
        <dbReference type="EMBL" id="KAH1904682.1"/>
    </source>
</evidence>
<reference evidence="2" key="1">
    <citation type="submission" date="2021-08" db="EMBL/GenBank/DDBJ databases">
        <title>Global Aspergillus fumigatus from environmental and clinical sources.</title>
        <authorList>
            <person name="Barber A."/>
            <person name="Sae-Ong T."/>
        </authorList>
    </citation>
    <scope>NUCLEOTIDE SEQUENCE</scope>
    <source>
        <strain evidence="2">NRZ-2016-071</strain>
    </source>
</reference>
<dbReference type="Pfam" id="PF23187">
    <property type="entry name" value="UBX7_N"/>
    <property type="match status" value="1"/>
</dbReference>
<feature type="compositionally biased region" description="Low complexity" evidence="1">
    <location>
        <begin position="410"/>
        <end position="435"/>
    </location>
</feature>